<dbReference type="Proteomes" id="UP001310594">
    <property type="component" value="Unassembled WGS sequence"/>
</dbReference>
<comment type="caution">
    <text evidence="3">The sequence shown here is derived from an EMBL/GenBank/DDBJ whole genome shotgun (WGS) entry which is preliminary data.</text>
</comment>
<dbReference type="PANTHER" id="PTHR42085:SF8">
    <property type="entry name" value="F-BOX DOMAIN-CONTAINING PROTEIN"/>
    <property type="match status" value="1"/>
</dbReference>
<feature type="region of interest" description="Disordered" evidence="1">
    <location>
        <begin position="290"/>
        <end position="311"/>
    </location>
</feature>
<accession>A0AAN7WBT5</accession>
<gene>
    <name evidence="3" type="ORF">LTR97_003717</name>
</gene>
<reference evidence="3" key="1">
    <citation type="submission" date="2023-08" db="EMBL/GenBank/DDBJ databases">
        <title>Black Yeasts Isolated from many extreme environments.</title>
        <authorList>
            <person name="Coleine C."/>
            <person name="Stajich J.E."/>
            <person name="Selbmann L."/>
        </authorList>
    </citation>
    <scope>NUCLEOTIDE SEQUENCE</scope>
    <source>
        <strain evidence="3">CCFEE 5810</strain>
    </source>
</reference>
<dbReference type="PANTHER" id="PTHR42085">
    <property type="entry name" value="F-BOX DOMAIN-CONTAINING PROTEIN"/>
    <property type="match status" value="1"/>
</dbReference>
<dbReference type="AlphaFoldDB" id="A0AAN7WBT5"/>
<proteinExistence type="predicted"/>
<evidence type="ECO:0000313" key="4">
    <source>
        <dbReference type="Proteomes" id="UP001310594"/>
    </source>
</evidence>
<evidence type="ECO:0000259" key="2">
    <source>
        <dbReference type="Pfam" id="PF24864"/>
    </source>
</evidence>
<feature type="domain" description="DUF7730" evidence="2">
    <location>
        <begin position="42"/>
        <end position="157"/>
    </location>
</feature>
<dbReference type="InterPro" id="IPR056632">
    <property type="entry name" value="DUF7730"/>
</dbReference>
<dbReference type="EMBL" id="JAVRQU010000005">
    <property type="protein sequence ID" value="KAK5702771.1"/>
    <property type="molecule type" value="Genomic_DNA"/>
</dbReference>
<name>A0AAN7WBT5_9PEZI</name>
<feature type="compositionally biased region" description="Basic and acidic residues" evidence="1">
    <location>
        <begin position="302"/>
        <end position="311"/>
    </location>
</feature>
<dbReference type="InterPro" id="IPR038883">
    <property type="entry name" value="AN11006-like"/>
</dbReference>
<evidence type="ECO:0000313" key="3">
    <source>
        <dbReference type="EMBL" id="KAK5702771.1"/>
    </source>
</evidence>
<protein>
    <recommendedName>
        <fullName evidence="2">DUF7730 domain-containing protein</fullName>
    </recommendedName>
</protein>
<organism evidence="3 4">
    <name type="scientific">Elasticomyces elasticus</name>
    <dbReference type="NCBI Taxonomy" id="574655"/>
    <lineage>
        <taxon>Eukaryota</taxon>
        <taxon>Fungi</taxon>
        <taxon>Dikarya</taxon>
        <taxon>Ascomycota</taxon>
        <taxon>Pezizomycotina</taxon>
        <taxon>Dothideomycetes</taxon>
        <taxon>Dothideomycetidae</taxon>
        <taxon>Mycosphaerellales</taxon>
        <taxon>Teratosphaeriaceae</taxon>
        <taxon>Elasticomyces</taxon>
    </lineage>
</organism>
<evidence type="ECO:0000256" key="1">
    <source>
        <dbReference type="SAM" id="MobiDB-lite"/>
    </source>
</evidence>
<sequence>MAAQGSGTSGVTKPDSSVRTPIKSISDVVLKLSIRSQDVFPFEKLPPEIRNQIYRLALLTVGPIAVSRRVNKRKQVVKRFHHCVHSFASVCARCSKARHEEDYVLGASTITLRGKQRRNASMHTACAGALIRTNRQTSQEAASVLYGQSKFVFATAGAFEQFCRTTRRFTIYLEDVTIKDVHLPAHTDILKALANKCKLQHLNLKGSSGNYHHVDVPSLLRTIRPLITKPGTVGCVCGARPSGSCSCRTAEQLRVFKAINFSDFNWAKDGPNDVERKDIVEQAWLAWAKSSKSKQKAQKERRRLEAKSFQV</sequence>
<dbReference type="Pfam" id="PF24864">
    <property type="entry name" value="DUF7730"/>
    <property type="match status" value="1"/>
</dbReference>
<feature type="compositionally biased region" description="Basic residues" evidence="1">
    <location>
        <begin position="291"/>
        <end position="301"/>
    </location>
</feature>